<keyword evidence="1" id="KW-0732">Signal</keyword>
<protein>
    <submittedName>
        <fullName evidence="6">Uncharacterized protein LOC117643301</fullName>
    </submittedName>
</protein>
<evidence type="ECO:0000256" key="4">
    <source>
        <dbReference type="SAM" id="MobiDB-lite"/>
    </source>
</evidence>
<dbReference type="RefSeq" id="XP_034238020.1">
    <property type="nucleotide sequence ID" value="XM_034382129.1"/>
</dbReference>
<gene>
    <name evidence="6" type="primary">LOC117643301</name>
</gene>
<dbReference type="InParanoid" id="A0A6P8YLN1"/>
<dbReference type="PANTHER" id="PTHR23104:SF1">
    <property type="entry name" value="EF-HAND DOMAIN-CONTAINING PROTEIN"/>
    <property type="match status" value="1"/>
</dbReference>
<feature type="region of interest" description="Disordered" evidence="4">
    <location>
        <begin position="35"/>
        <end position="54"/>
    </location>
</feature>
<dbReference type="Gene3D" id="1.10.238.10">
    <property type="entry name" value="EF-hand"/>
    <property type="match status" value="1"/>
</dbReference>
<reference evidence="6" key="1">
    <citation type="submission" date="2025-08" db="UniProtKB">
        <authorList>
            <consortium name="RefSeq"/>
        </authorList>
    </citation>
    <scope>IDENTIFICATION</scope>
    <source>
        <tissue evidence="6">Total insect</tissue>
    </source>
</reference>
<sequence>MGVKLSVEGAAYARVVPPERSWECLHGLHGLRPDDAADCPPPSPRTEREQCPDAKQVQRYRHLPGPLPSPLLVAAVTAVVVLVLWPSSACGMRGPHHPRGEVIKHQHYQPRPEQHTKITQDEMLLQDKEHIREDLGDWVTDEALDSMSPEELQFHYFKAHDSDQNTKLDGLELLRAIMHTAEDHDHGEHEDQEENSVQEQAKHPTPIEYYIELIDEVLREDDADNDGYLSYAEYVANRNQSSKRRAADMMENPAALKALPGLQTK</sequence>
<evidence type="ECO:0000313" key="5">
    <source>
        <dbReference type="Proteomes" id="UP000515158"/>
    </source>
</evidence>
<evidence type="ECO:0000256" key="3">
    <source>
        <dbReference type="ARBA" id="ARBA00022837"/>
    </source>
</evidence>
<dbReference type="InterPro" id="IPR011992">
    <property type="entry name" value="EF-hand-dom_pair"/>
</dbReference>
<keyword evidence="3" id="KW-0106">Calcium</keyword>
<evidence type="ECO:0000313" key="6">
    <source>
        <dbReference type="RefSeq" id="XP_034238020.1"/>
    </source>
</evidence>
<dbReference type="PROSITE" id="PS00018">
    <property type="entry name" value="EF_HAND_1"/>
    <property type="match status" value="1"/>
</dbReference>
<evidence type="ECO:0000256" key="1">
    <source>
        <dbReference type="ARBA" id="ARBA00022729"/>
    </source>
</evidence>
<dbReference type="GeneID" id="117643301"/>
<keyword evidence="5" id="KW-1185">Reference proteome</keyword>
<dbReference type="PANTHER" id="PTHR23104">
    <property type="entry name" value="MULTIPLE COAGULATION FACTOR DEFICIENCY PROTEIN 2 NEURAL STEM CELL DERIVED NEURONAL SURVIVAL PROTEIN"/>
    <property type="match status" value="1"/>
</dbReference>
<dbReference type="InterPro" id="IPR052110">
    <property type="entry name" value="MCFD2-like"/>
</dbReference>
<dbReference type="OrthoDB" id="289247at2759"/>
<dbReference type="SUPFAM" id="SSF47473">
    <property type="entry name" value="EF-hand"/>
    <property type="match status" value="1"/>
</dbReference>
<dbReference type="InterPro" id="IPR018247">
    <property type="entry name" value="EF_Hand_1_Ca_BS"/>
</dbReference>
<accession>A0A6P8YLN1</accession>
<dbReference type="FunCoup" id="A0A6P8YLN1">
    <property type="interactions" value="21"/>
</dbReference>
<evidence type="ECO:0000256" key="2">
    <source>
        <dbReference type="ARBA" id="ARBA00022737"/>
    </source>
</evidence>
<dbReference type="Proteomes" id="UP000515158">
    <property type="component" value="Unplaced"/>
</dbReference>
<dbReference type="KEGG" id="tpal:117643301"/>
<dbReference type="AlphaFoldDB" id="A0A6P8YLN1"/>
<organism evidence="6">
    <name type="scientific">Thrips palmi</name>
    <name type="common">Melon thrips</name>
    <dbReference type="NCBI Taxonomy" id="161013"/>
    <lineage>
        <taxon>Eukaryota</taxon>
        <taxon>Metazoa</taxon>
        <taxon>Ecdysozoa</taxon>
        <taxon>Arthropoda</taxon>
        <taxon>Hexapoda</taxon>
        <taxon>Insecta</taxon>
        <taxon>Pterygota</taxon>
        <taxon>Neoptera</taxon>
        <taxon>Paraneoptera</taxon>
        <taxon>Thysanoptera</taxon>
        <taxon>Terebrantia</taxon>
        <taxon>Thripoidea</taxon>
        <taxon>Thripidae</taxon>
        <taxon>Thrips</taxon>
    </lineage>
</organism>
<feature type="region of interest" description="Disordered" evidence="4">
    <location>
        <begin position="240"/>
        <end position="265"/>
    </location>
</feature>
<proteinExistence type="predicted"/>
<keyword evidence="2" id="KW-0677">Repeat</keyword>
<name>A0A6P8YLN1_THRPL</name>